<keyword evidence="3 12" id="KW-0813">Transport</keyword>
<keyword evidence="5 12" id="KW-0812">Transmembrane</keyword>
<evidence type="ECO:0000256" key="11">
    <source>
        <dbReference type="ARBA" id="ARBA00023303"/>
    </source>
</evidence>
<protein>
    <submittedName>
        <fullName evidence="14">Uncharacterized protein</fullName>
    </submittedName>
</protein>
<dbReference type="InterPro" id="IPR001873">
    <property type="entry name" value="ENaC"/>
</dbReference>
<evidence type="ECO:0000256" key="9">
    <source>
        <dbReference type="ARBA" id="ARBA00023136"/>
    </source>
</evidence>
<dbReference type="EnsemblMetazoa" id="MESCA003472-RA">
    <property type="protein sequence ID" value="MESCA003472-PA"/>
    <property type="gene ID" value="MESCA003472"/>
</dbReference>
<sequence length="525" mass="60712">MTHLLHFVQVFLQALLDTDFCTVNLLLYSLTLNIWEKWKNNPVIVSFAEKSTPVWQIPFPAVTVCPETKARQTVFNFTKVYADMTNKAINYTLSDEESSYLEAIFQICQSHMIQNTGFGSNISSASELVEIFEIIQPPFLESYFNCRWRNKKRNCESSFHKFLTEEGICYTFNSPDQTNIFREESHIPEFVFNTENISESTWTLEKGYTNFDFTNEQFPIRVMAAGSRGGLFLELKGKKIDYDMMCRGPVPGFKILLHTPGEIPQVSRQYLRVPYDQEVLIAIKPKIITTSNGLMGYEPARRQCFFQNEKYLRFFKLYTQNNCEVECIANYTLTRCGCVKFSMPRNETTPVCGAAKITCYNQAEDELLQEEFIEGLQTSKLNYRGETKCNCLPSCTEIVYDAEISQAEYDFHAQMRALGLHDYNGNGQISSVFQRESFLTSRRSELYGTTDFLANVGGLLGLFMGVSMISFVELVYFCTVRLISNLRMRRRNLVELKSLESAKQELDKEDLTARKRSFRNKYFFN</sequence>
<comment type="similarity">
    <text evidence="2 12">Belongs to the amiloride-sensitive sodium channel (TC 1.A.6) family.</text>
</comment>
<dbReference type="PANTHER" id="PTHR11690">
    <property type="entry name" value="AMILORIDE-SENSITIVE SODIUM CHANNEL-RELATED"/>
    <property type="match status" value="1"/>
</dbReference>
<reference evidence="15" key="1">
    <citation type="submission" date="2013-02" db="EMBL/GenBank/DDBJ databases">
        <authorList>
            <person name="Hughes D."/>
        </authorList>
    </citation>
    <scope>NUCLEOTIDE SEQUENCE</scope>
    <source>
        <strain>Durham</strain>
        <strain evidence="15">NC isolate 2 -- Noor lab</strain>
    </source>
</reference>
<proteinExistence type="inferred from homology"/>
<dbReference type="Pfam" id="PF00858">
    <property type="entry name" value="ASC"/>
    <property type="match status" value="1"/>
</dbReference>
<keyword evidence="4 12" id="KW-0894">Sodium channel</keyword>
<keyword evidence="9 13" id="KW-0472">Membrane</keyword>
<dbReference type="Proteomes" id="UP000015102">
    <property type="component" value="Unassembled WGS sequence"/>
</dbReference>
<evidence type="ECO:0000256" key="7">
    <source>
        <dbReference type="ARBA" id="ARBA00023053"/>
    </source>
</evidence>
<keyword evidence="8 12" id="KW-0406">Ion transport</keyword>
<evidence type="ECO:0000256" key="12">
    <source>
        <dbReference type="RuleBase" id="RU000679"/>
    </source>
</evidence>
<evidence type="ECO:0000256" key="8">
    <source>
        <dbReference type="ARBA" id="ARBA00023065"/>
    </source>
</evidence>
<dbReference type="GO" id="GO:0015280">
    <property type="term" value="F:ligand-gated sodium channel activity"/>
    <property type="evidence" value="ECO:0007669"/>
    <property type="project" value="TreeGrafter"/>
</dbReference>
<feature type="transmembrane region" description="Helical" evidence="13">
    <location>
        <begin position="459"/>
        <end position="483"/>
    </location>
</feature>
<comment type="subcellular location">
    <subcellularLocation>
        <location evidence="1">Membrane</location>
        <topology evidence="1">Multi-pass membrane protein</topology>
    </subcellularLocation>
</comment>
<evidence type="ECO:0000256" key="3">
    <source>
        <dbReference type="ARBA" id="ARBA00022448"/>
    </source>
</evidence>
<dbReference type="EMBL" id="CAQQ02088033">
    <property type="status" value="NOT_ANNOTATED_CDS"/>
    <property type="molecule type" value="Genomic_DNA"/>
</dbReference>
<evidence type="ECO:0000256" key="1">
    <source>
        <dbReference type="ARBA" id="ARBA00004141"/>
    </source>
</evidence>
<dbReference type="PANTHER" id="PTHR11690:SF288">
    <property type="entry name" value="AMILORIDE-SENSITIVE NA+ CHANNEL-RELATED"/>
    <property type="match status" value="1"/>
</dbReference>
<accession>T1GJ31</accession>
<name>T1GJ31_MEGSC</name>
<evidence type="ECO:0000256" key="13">
    <source>
        <dbReference type="SAM" id="Phobius"/>
    </source>
</evidence>
<dbReference type="Gene3D" id="2.60.470.10">
    <property type="entry name" value="Acid-sensing ion channels like domains"/>
    <property type="match status" value="1"/>
</dbReference>
<organism evidence="14 15">
    <name type="scientific">Megaselia scalaris</name>
    <name type="common">Humpbacked fly</name>
    <name type="synonym">Phora scalaris</name>
    <dbReference type="NCBI Taxonomy" id="36166"/>
    <lineage>
        <taxon>Eukaryota</taxon>
        <taxon>Metazoa</taxon>
        <taxon>Ecdysozoa</taxon>
        <taxon>Arthropoda</taxon>
        <taxon>Hexapoda</taxon>
        <taxon>Insecta</taxon>
        <taxon>Pterygota</taxon>
        <taxon>Neoptera</taxon>
        <taxon>Endopterygota</taxon>
        <taxon>Diptera</taxon>
        <taxon>Brachycera</taxon>
        <taxon>Muscomorpha</taxon>
        <taxon>Platypezoidea</taxon>
        <taxon>Phoridae</taxon>
        <taxon>Megaseliini</taxon>
        <taxon>Megaselia</taxon>
    </lineage>
</organism>
<keyword evidence="10 12" id="KW-0739">Sodium transport</keyword>
<keyword evidence="11 12" id="KW-0407">Ion channel</keyword>
<dbReference type="AlphaFoldDB" id="T1GJ31"/>
<dbReference type="PRINTS" id="PR01078">
    <property type="entry name" value="AMINACHANNEL"/>
</dbReference>
<keyword evidence="15" id="KW-1185">Reference proteome</keyword>
<evidence type="ECO:0000256" key="4">
    <source>
        <dbReference type="ARBA" id="ARBA00022461"/>
    </source>
</evidence>
<dbReference type="GO" id="GO:0005886">
    <property type="term" value="C:plasma membrane"/>
    <property type="evidence" value="ECO:0007669"/>
    <property type="project" value="TreeGrafter"/>
</dbReference>
<evidence type="ECO:0000313" key="15">
    <source>
        <dbReference type="Proteomes" id="UP000015102"/>
    </source>
</evidence>
<dbReference type="HOGENOM" id="CLU_024950_1_1_1"/>
<keyword evidence="7" id="KW-0915">Sodium</keyword>
<evidence type="ECO:0000313" key="14">
    <source>
        <dbReference type="EnsemblMetazoa" id="MESCA003472-PA"/>
    </source>
</evidence>
<dbReference type="Gene3D" id="1.10.287.770">
    <property type="entry name" value="YojJ-like"/>
    <property type="match status" value="1"/>
</dbReference>
<evidence type="ECO:0000256" key="5">
    <source>
        <dbReference type="ARBA" id="ARBA00022692"/>
    </source>
</evidence>
<keyword evidence="6 13" id="KW-1133">Transmembrane helix</keyword>
<dbReference type="OMA" id="NCEVECI"/>
<dbReference type="STRING" id="36166.T1GJ31"/>
<evidence type="ECO:0000256" key="2">
    <source>
        <dbReference type="ARBA" id="ARBA00007193"/>
    </source>
</evidence>
<evidence type="ECO:0000256" key="6">
    <source>
        <dbReference type="ARBA" id="ARBA00022989"/>
    </source>
</evidence>
<evidence type="ECO:0000256" key="10">
    <source>
        <dbReference type="ARBA" id="ARBA00023201"/>
    </source>
</evidence>
<reference evidence="14" key="2">
    <citation type="submission" date="2015-06" db="UniProtKB">
        <authorList>
            <consortium name="EnsemblMetazoa"/>
        </authorList>
    </citation>
    <scope>IDENTIFICATION</scope>
</reference>